<dbReference type="AlphaFoldDB" id="A0AAV1WRH5"/>
<comment type="function">
    <text evidence="5">Transcription factor that specifically binds AT-rich DNA sequences related to the nuclear matrix attachment regions (MARs).</text>
</comment>
<sequence length="367" mass="40445">MNRYPLDSKGDTENMFLTPPSSPPPFPSFVENNSLRYNYIIEEKPPSPDPYGIGLENGNNFMPLPINISCDIPLLNLHKIYFNLSSPPRSGEGTSSAARVATAKKVGAVVKAPSRSSKKSVRRTRSSVKSGIAARVIHQPFDIMEMENLRATPIVMPSWPNNTYSGNVAVTVAPLPVPQIELQAPSVPFPCPNSKHGPSQRPFESSTILVKRNKNIVRKLVKFAQKQGLLILGAAGIVSFVELFNDEDAPVAKTTLQGTFEIILLDGCIIIPKNNSSKREFSWLTILMAGKDSRIKGGPVKRLVAGSNVEIVVAPVSAFAAESMARQQYLRRPELAHFPNHRDREWLTKEIVNHIHKATLKELNNLA</sequence>
<evidence type="ECO:0000259" key="7">
    <source>
        <dbReference type="PROSITE" id="PS51742"/>
    </source>
</evidence>
<dbReference type="SUPFAM" id="SSF117856">
    <property type="entry name" value="AF0104/ALDC/Ptd012-like"/>
    <property type="match status" value="1"/>
</dbReference>
<feature type="compositionally biased region" description="Basic and acidic residues" evidence="6">
    <location>
        <begin position="1"/>
        <end position="12"/>
    </location>
</feature>
<dbReference type="Pfam" id="PF03479">
    <property type="entry name" value="PCC"/>
    <property type="match status" value="1"/>
</dbReference>
<evidence type="ECO:0000256" key="6">
    <source>
        <dbReference type="SAM" id="MobiDB-lite"/>
    </source>
</evidence>
<dbReference type="PROSITE" id="PS51742">
    <property type="entry name" value="PPC"/>
    <property type="match status" value="1"/>
</dbReference>
<evidence type="ECO:0000313" key="9">
    <source>
        <dbReference type="Proteomes" id="UP001497480"/>
    </source>
</evidence>
<keyword evidence="2 5" id="KW-0238">DNA-binding</keyword>
<evidence type="ECO:0000313" key="8">
    <source>
        <dbReference type="EMBL" id="CAL0311707.1"/>
    </source>
</evidence>
<dbReference type="GO" id="GO:0003680">
    <property type="term" value="F:minor groove of adenine-thymine-rich DNA binding"/>
    <property type="evidence" value="ECO:0007669"/>
    <property type="project" value="UniProtKB-UniRule"/>
</dbReference>
<comment type="subcellular location">
    <subcellularLocation>
        <location evidence="5">Nucleus</location>
    </subcellularLocation>
</comment>
<evidence type="ECO:0000256" key="4">
    <source>
        <dbReference type="ARBA" id="ARBA00023242"/>
    </source>
</evidence>
<gene>
    <name evidence="8" type="ORF">LLUT_LOCUS12767</name>
</gene>
<accession>A0AAV1WRH5</accession>
<name>A0AAV1WRH5_LUPLU</name>
<comment type="domain">
    <text evidence="5">The PPC domain mediates interactions between AHL proteins.</text>
</comment>
<protein>
    <recommendedName>
        <fullName evidence="5">AT-hook motif nuclear-localized protein</fullName>
    </recommendedName>
</protein>
<dbReference type="Proteomes" id="UP001497480">
    <property type="component" value="Unassembled WGS sequence"/>
</dbReference>
<feature type="domain" description="PPC" evidence="7">
    <location>
        <begin position="200"/>
        <end position="341"/>
    </location>
</feature>
<feature type="region of interest" description="Disordered" evidence="6">
    <location>
        <begin position="1"/>
        <end position="23"/>
    </location>
</feature>
<reference evidence="8 9" key="1">
    <citation type="submission" date="2024-03" db="EMBL/GenBank/DDBJ databases">
        <authorList>
            <person name="Martinez-Hernandez J."/>
        </authorList>
    </citation>
    <scope>NUCLEOTIDE SEQUENCE [LARGE SCALE GENOMIC DNA]</scope>
</reference>
<keyword evidence="4 5" id="KW-0539">Nucleus</keyword>
<evidence type="ECO:0000256" key="5">
    <source>
        <dbReference type="RuleBase" id="RU367031"/>
    </source>
</evidence>
<proteinExistence type="predicted"/>
<dbReference type="Gene3D" id="3.30.1330.80">
    <property type="entry name" value="Hypothetical protein, similar to alpha- acetolactate decarboxylase, domain 2"/>
    <property type="match status" value="1"/>
</dbReference>
<keyword evidence="1 5" id="KW-0805">Transcription regulation</keyword>
<keyword evidence="9" id="KW-1185">Reference proteome</keyword>
<dbReference type="EMBL" id="CAXHTB010000009">
    <property type="protein sequence ID" value="CAL0311707.1"/>
    <property type="molecule type" value="Genomic_DNA"/>
</dbReference>
<comment type="caution">
    <text evidence="8">The sequence shown here is derived from an EMBL/GenBank/DDBJ whole genome shotgun (WGS) entry which is preliminary data.</text>
</comment>
<evidence type="ECO:0000256" key="2">
    <source>
        <dbReference type="ARBA" id="ARBA00023125"/>
    </source>
</evidence>
<dbReference type="GO" id="GO:0005634">
    <property type="term" value="C:nucleus"/>
    <property type="evidence" value="ECO:0007669"/>
    <property type="project" value="UniProtKB-SubCell"/>
</dbReference>
<dbReference type="PANTHER" id="PTHR31500">
    <property type="entry name" value="AT-HOOK MOTIF NUCLEAR-LOCALIZED PROTEIN 9"/>
    <property type="match status" value="1"/>
</dbReference>
<organism evidence="8 9">
    <name type="scientific">Lupinus luteus</name>
    <name type="common">European yellow lupine</name>
    <dbReference type="NCBI Taxonomy" id="3873"/>
    <lineage>
        <taxon>Eukaryota</taxon>
        <taxon>Viridiplantae</taxon>
        <taxon>Streptophyta</taxon>
        <taxon>Embryophyta</taxon>
        <taxon>Tracheophyta</taxon>
        <taxon>Spermatophyta</taxon>
        <taxon>Magnoliopsida</taxon>
        <taxon>eudicotyledons</taxon>
        <taxon>Gunneridae</taxon>
        <taxon>Pentapetalae</taxon>
        <taxon>rosids</taxon>
        <taxon>fabids</taxon>
        <taxon>Fabales</taxon>
        <taxon>Fabaceae</taxon>
        <taxon>Papilionoideae</taxon>
        <taxon>50 kb inversion clade</taxon>
        <taxon>genistoids sensu lato</taxon>
        <taxon>core genistoids</taxon>
        <taxon>Genisteae</taxon>
        <taxon>Lupinus</taxon>
    </lineage>
</organism>
<dbReference type="CDD" id="cd11378">
    <property type="entry name" value="DUF296"/>
    <property type="match status" value="1"/>
</dbReference>
<evidence type="ECO:0000256" key="1">
    <source>
        <dbReference type="ARBA" id="ARBA00023015"/>
    </source>
</evidence>
<dbReference type="InterPro" id="IPR039605">
    <property type="entry name" value="AHL"/>
</dbReference>
<dbReference type="InterPro" id="IPR005175">
    <property type="entry name" value="PPC_dom"/>
</dbReference>
<evidence type="ECO:0000256" key="3">
    <source>
        <dbReference type="ARBA" id="ARBA00023163"/>
    </source>
</evidence>
<keyword evidence="3 5" id="KW-0804">Transcription</keyword>
<dbReference type="PANTHER" id="PTHR31500:SF57">
    <property type="entry name" value="AT-HOOK MOTIF NUCLEAR-LOCALIZED PROTEIN 10"/>
    <property type="match status" value="1"/>
</dbReference>